<name>A0A1M4T0X4_9GAMM</name>
<gene>
    <name evidence="2" type="ORF">SAMN02745148_00299</name>
</gene>
<keyword evidence="3" id="KW-1185">Reference proteome</keyword>
<sequence length="1555" mass="159472">MVTNNFASSSLDLNGLVTLSQPTALDWGPDGRLYVTEVSGSVKVLTVDFGDPTPDDGDATSVFYVTAAETLDHVKTIPNFNDDGTPAAGLERQVTGITAVQQFDGAGNALSIDGKPAVSVYVTSSDSRIGAGGDGSDIGLDTNSGIITRIDQTATGWTAIDLVRGLARSEENHSLNGLEIIQSVDVGGLLTRERMIVANGGNTNCGAPSNNFAGQQETAYSGAILEVDLDQLKTMPVQVDGNSGRAYIYDIPTLNDPTRVGNPDSNDPFGGNDAFNGGKLVANGPVRLYSPGYRNAYDVKVTEDGRVWTYDNGANNSWGGRPIGEPGDDGGSVDNPLPTGYIATNLNNGDGNSGDTINLESWNPKNFDHLHEITRSDDLAGRSLSAGQGGATTYQWQDPQTSQLLTLVYGGHPNPTRASGARSGILYTPKNGVEDAFLLVSDVEESGPGSSDFDAVTAFLADVEADYASVGPGDLTSRVIGVTPGELYFITQAGGAFPVSGGSPSGETVLGQCGLPADIDDVVAELVPVEGNYLEGGYTDGAVDAGKGSINGLAEYTSTLLDDTGSGVKMSGALFAASLNQGTLIVIGRDADGIVQTTPGTSGQTLAADRTTLSAGGAPLGLAAIGDDISAFGGQTAFQGSVWAAIFKQNGPFIEIYQPNNGTVPLAGSEVTDPTDQDLDGIDYLHDPFEFSAENGFPIEAGGQILLEFDPTQSPYPGTILDTGLMGAALDGVTPNQDARTAEEGFAPDQQRDGLYDLGGNVIPGGNAPIFQIKKVAGGTVVGSANTARDAMHVGVRPGVSVQTLVATTRVKNWIPSVVGGLKTGQLTGLMFGDGTQFNFLRLMFGAVPDGGSTSAGFEVGVEIGDTNYTPLAQVAVPALADVAVTTLDLRLEIDIAASFAVKAAYKLSNAADFVELDLGGYGLPSGVLQDVLTGAHTISDGATTLPSGAAFGFLAETTPADAAIADGLSAIDFHFLEIEALGDPNAVETVVYRVNAGGGTIAAIDSGPDWLGDTDPGFPYLFGNTADTFSGSATNQESEIDLSHLPGAPVPWQLFASERYDGSAAAPKLEYGFPVTAGKTYRVTLYYTENWDGIFGYSGDRLFDVEVEGSVPTVFAGINPLQEASDLLGPGASQDALLGVALSRSHTLIAADSTLNLAFNHIDENPKVNAIEIVEIGPPPDSEAPVVESITVETPTDNDSPIHATVVVTDNLGVDLASITGDELIFTGIAPATASLASGGGAIVTSNGGKSVAITYQLTPPAATNAWPSGTFTIGVAADSYLDNAGNGVAAFEAPFSLAVTTGGLFSLDFATDGTPLVEGGFDDTLGGIVDGTKAATVTGGALVIDTSDGDISKGQSANDFIKHADLSDPALSTIRIATRIPNPFPAALTAQGLTAGTVPNYAQQGILFGLGTQGKNELVKLVFGGNNGNAVQLWSNPDGGGIDTIYPLDTLFSSAGLGLNDVAAVEMALVIDKASGVVTPEVTLLDGSDAVIGGLRATTTPGFVTASAESLPAAVLANLNDPGAATAIGVTACDYKAMASFEARWEYLDVTSG</sequence>
<organism evidence="2 3">
    <name type="scientific">Modicisalibacter ilicicola DSM 19980</name>
    <dbReference type="NCBI Taxonomy" id="1121942"/>
    <lineage>
        <taxon>Bacteria</taxon>
        <taxon>Pseudomonadati</taxon>
        <taxon>Pseudomonadota</taxon>
        <taxon>Gammaproteobacteria</taxon>
        <taxon>Oceanospirillales</taxon>
        <taxon>Halomonadaceae</taxon>
        <taxon>Modicisalibacter</taxon>
    </lineage>
</organism>
<evidence type="ECO:0000313" key="3">
    <source>
        <dbReference type="Proteomes" id="UP000184346"/>
    </source>
</evidence>
<dbReference type="EMBL" id="FQUJ01000002">
    <property type="protein sequence ID" value="SHE38142.1"/>
    <property type="molecule type" value="Genomic_DNA"/>
</dbReference>
<reference evidence="2 3" key="1">
    <citation type="submission" date="2016-11" db="EMBL/GenBank/DDBJ databases">
        <authorList>
            <person name="Jaros S."/>
            <person name="Januszkiewicz K."/>
            <person name="Wedrychowicz H."/>
        </authorList>
    </citation>
    <scope>NUCLEOTIDE SEQUENCE [LARGE SCALE GENOMIC DNA]</scope>
    <source>
        <strain evidence="2 3">DSM 19980</strain>
    </source>
</reference>
<accession>A0A1M4T0X4</accession>
<protein>
    <submittedName>
        <fullName evidence="2">Di-glucose binding within endoplasmic reticulum</fullName>
    </submittedName>
</protein>
<dbReference type="OrthoDB" id="9773411at2"/>
<dbReference type="Proteomes" id="UP000184346">
    <property type="component" value="Unassembled WGS sequence"/>
</dbReference>
<dbReference type="Gene3D" id="2.120.10.30">
    <property type="entry name" value="TolB, C-terminal domain"/>
    <property type="match status" value="1"/>
</dbReference>
<evidence type="ECO:0000259" key="1">
    <source>
        <dbReference type="Pfam" id="PF11721"/>
    </source>
</evidence>
<feature type="domain" description="Malectin" evidence="1">
    <location>
        <begin position="993"/>
        <end position="1172"/>
    </location>
</feature>
<dbReference type="Gene3D" id="2.60.120.430">
    <property type="entry name" value="Galactose-binding lectin"/>
    <property type="match status" value="1"/>
</dbReference>
<dbReference type="Pfam" id="PF11721">
    <property type="entry name" value="Malectin"/>
    <property type="match status" value="1"/>
</dbReference>
<evidence type="ECO:0000313" key="2">
    <source>
        <dbReference type="EMBL" id="SHE38142.1"/>
    </source>
</evidence>
<proteinExistence type="predicted"/>
<dbReference type="InterPro" id="IPR021720">
    <property type="entry name" value="Malectin_dom"/>
</dbReference>
<dbReference type="InterPro" id="IPR011042">
    <property type="entry name" value="6-blade_b-propeller_TolB-like"/>
</dbReference>
<dbReference type="STRING" id="1121942.SAMN02745148_00299"/>
<dbReference type="RefSeq" id="WP_072818992.1">
    <property type="nucleotide sequence ID" value="NZ_FQUJ01000002.1"/>
</dbReference>